<reference evidence="1 2" key="1">
    <citation type="submission" date="2018-06" db="EMBL/GenBank/DDBJ databases">
        <title>Three novel Pseudomonas species isolated from symptomatic oak.</title>
        <authorList>
            <person name="Bueno-Gonzalez V."/>
            <person name="Brady C."/>
        </authorList>
    </citation>
    <scope>NUCLEOTIDE SEQUENCE [LARGE SCALE GENOMIC DNA]</scope>
    <source>
        <strain evidence="1 2">P9A</strain>
    </source>
</reference>
<organism evidence="1 2">
    <name type="scientific">Phytopseudomonas daroniae</name>
    <dbReference type="NCBI Taxonomy" id="2487519"/>
    <lineage>
        <taxon>Bacteria</taxon>
        <taxon>Pseudomonadati</taxon>
        <taxon>Pseudomonadota</taxon>
        <taxon>Gammaproteobacteria</taxon>
        <taxon>Pseudomonadales</taxon>
        <taxon>Pseudomonadaceae</taxon>
        <taxon>Phytopseudomonas</taxon>
    </lineage>
</organism>
<dbReference type="OrthoDB" id="9917635at2"/>
<gene>
    <name evidence="1" type="ORF">DNK06_14490</name>
</gene>
<protein>
    <submittedName>
        <fullName evidence="1">Uncharacterized protein</fullName>
    </submittedName>
</protein>
<dbReference type="Proteomes" id="UP000292302">
    <property type="component" value="Unassembled WGS sequence"/>
</dbReference>
<dbReference type="EMBL" id="QJUI01000011">
    <property type="protein sequence ID" value="TBU78020.1"/>
    <property type="molecule type" value="Genomic_DNA"/>
</dbReference>
<keyword evidence="2" id="KW-1185">Reference proteome</keyword>
<evidence type="ECO:0000313" key="2">
    <source>
        <dbReference type="Proteomes" id="UP000292302"/>
    </source>
</evidence>
<comment type="caution">
    <text evidence="1">The sequence shown here is derived from an EMBL/GenBank/DDBJ whole genome shotgun (WGS) entry which is preliminary data.</text>
</comment>
<sequence length="62" mass="7017">MEKPKLQAFASRYVAELINSAPPDAVVLSTEGFSHEDRDAVYRVLNQIRERLLTEAEVLESL</sequence>
<dbReference type="RefSeq" id="WP_131180698.1">
    <property type="nucleotide sequence ID" value="NZ_QJUI01000011.1"/>
</dbReference>
<evidence type="ECO:0000313" key="1">
    <source>
        <dbReference type="EMBL" id="TBU78020.1"/>
    </source>
</evidence>
<proteinExistence type="predicted"/>
<name>A0A4Q9QK99_9GAMM</name>
<accession>A0A4Q9QK99</accession>
<dbReference type="AlphaFoldDB" id="A0A4Q9QK99"/>